<dbReference type="Proteomes" id="UP000239576">
    <property type="component" value="Unassembled WGS sequence"/>
</dbReference>
<proteinExistence type="predicted"/>
<dbReference type="PROSITE" id="PS50801">
    <property type="entry name" value="STAS"/>
    <property type="match status" value="1"/>
</dbReference>
<dbReference type="SUPFAM" id="SSF52091">
    <property type="entry name" value="SpoIIaa-like"/>
    <property type="match status" value="1"/>
</dbReference>
<dbReference type="PANTHER" id="PTHR33495:SF2">
    <property type="entry name" value="ANTI-SIGMA FACTOR ANTAGONIST TM_1081-RELATED"/>
    <property type="match status" value="1"/>
</dbReference>
<name>A0A2T1E269_9CYAN</name>
<dbReference type="PANTHER" id="PTHR33495">
    <property type="entry name" value="ANTI-SIGMA FACTOR ANTAGONIST TM_1081-RELATED-RELATED"/>
    <property type="match status" value="1"/>
</dbReference>
<evidence type="ECO:0000259" key="1">
    <source>
        <dbReference type="PROSITE" id="PS50801"/>
    </source>
</evidence>
<gene>
    <name evidence="2" type="ORF">C7B82_18480</name>
</gene>
<dbReference type="AlphaFoldDB" id="A0A2T1E269"/>
<dbReference type="CDD" id="cd07043">
    <property type="entry name" value="STAS_anti-anti-sigma_factors"/>
    <property type="match status" value="1"/>
</dbReference>
<dbReference type="OrthoDB" id="514124at2"/>
<dbReference type="GO" id="GO:0043856">
    <property type="term" value="F:anti-sigma factor antagonist activity"/>
    <property type="evidence" value="ECO:0007669"/>
    <property type="project" value="TreeGrafter"/>
</dbReference>
<keyword evidence="3" id="KW-1185">Reference proteome</keyword>
<accession>A0A2T1E269</accession>
<dbReference type="InterPro" id="IPR036513">
    <property type="entry name" value="STAS_dom_sf"/>
</dbReference>
<protein>
    <submittedName>
        <fullName evidence="2">Anti-anti-sigma factor</fullName>
    </submittedName>
</protein>
<dbReference type="RefSeq" id="WP_106257753.1">
    <property type="nucleotide sequence ID" value="NZ_CAWNSW010000139.1"/>
</dbReference>
<evidence type="ECO:0000313" key="3">
    <source>
        <dbReference type="Proteomes" id="UP000239576"/>
    </source>
</evidence>
<dbReference type="InterPro" id="IPR002645">
    <property type="entry name" value="STAS_dom"/>
</dbReference>
<comment type="caution">
    <text evidence="2">The sequence shown here is derived from an EMBL/GenBank/DDBJ whole genome shotgun (WGS) entry which is preliminary data.</text>
</comment>
<evidence type="ECO:0000313" key="2">
    <source>
        <dbReference type="EMBL" id="PSB26839.1"/>
    </source>
</evidence>
<reference evidence="3" key="1">
    <citation type="submission" date="2018-02" db="EMBL/GenBank/DDBJ databases">
        <authorList>
            <person name="Moore K."/>
            <person name="Momper L."/>
        </authorList>
    </citation>
    <scope>NUCLEOTIDE SEQUENCE [LARGE SCALE GENOMIC DNA]</scope>
    <source>
        <strain evidence="3">ULC18</strain>
    </source>
</reference>
<sequence>MQNVLVRPQAAVIQPLGSLHSGNITTFQYQLNAAVLSEKHSSLLVDMAQVESIDSDGLMALVAALSLSQRLNKRFSLCSISHSVRIILELTQLDRVFEILEGRYVLGEVAA</sequence>
<dbReference type="Pfam" id="PF01740">
    <property type="entry name" value="STAS"/>
    <property type="match status" value="1"/>
</dbReference>
<dbReference type="EMBL" id="PVWK01000099">
    <property type="protein sequence ID" value="PSB26839.1"/>
    <property type="molecule type" value="Genomic_DNA"/>
</dbReference>
<feature type="domain" description="STAS" evidence="1">
    <location>
        <begin position="1"/>
        <end position="111"/>
    </location>
</feature>
<reference evidence="2 3" key="2">
    <citation type="submission" date="2018-03" db="EMBL/GenBank/DDBJ databases">
        <title>The ancient ancestry and fast evolution of plastids.</title>
        <authorList>
            <person name="Moore K.R."/>
            <person name="Magnabosco C."/>
            <person name="Momper L."/>
            <person name="Gold D.A."/>
            <person name="Bosak T."/>
            <person name="Fournier G.P."/>
        </authorList>
    </citation>
    <scope>NUCLEOTIDE SEQUENCE [LARGE SCALE GENOMIC DNA]</scope>
    <source>
        <strain evidence="2 3">ULC18</strain>
    </source>
</reference>
<organism evidence="2 3">
    <name type="scientific">Stenomitos frigidus ULC18</name>
    <dbReference type="NCBI Taxonomy" id="2107698"/>
    <lineage>
        <taxon>Bacteria</taxon>
        <taxon>Bacillati</taxon>
        <taxon>Cyanobacteriota</taxon>
        <taxon>Cyanophyceae</taxon>
        <taxon>Leptolyngbyales</taxon>
        <taxon>Leptolyngbyaceae</taxon>
        <taxon>Stenomitos</taxon>
    </lineage>
</organism>
<dbReference type="Gene3D" id="3.30.750.24">
    <property type="entry name" value="STAS domain"/>
    <property type="match status" value="1"/>
</dbReference>